<accession>A0A5E4QRH9</accession>
<name>A0A5E4QRH9_9NEOP</name>
<reference evidence="1 2" key="1">
    <citation type="submission" date="2017-07" db="EMBL/GenBank/DDBJ databases">
        <authorList>
            <person name="Talla V."/>
            <person name="Backstrom N."/>
        </authorList>
    </citation>
    <scope>NUCLEOTIDE SEQUENCE [LARGE SCALE GENOMIC DNA]</scope>
</reference>
<dbReference type="InterPro" id="IPR027417">
    <property type="entry name" value="P-loop_NTPase"/>
</dbReference>
<sequence length="179" mass="20261">MSNREDVLIAPWEGPSSYNNSLTIVVVSDNGTLVQKLSEAIVDVHEQGFYQWKLAILRCFSLEDIVKQSNYTGRVGFDFIVICLDTSKLFCIKWATTFLDQVHPDLRFRRVILVNATGLAVSRMAVDAHDIMSFCTHNRIDMMNADVMKPDEAQYIAQRIINYMEVSVGVKTGIPNINI</sequence>
<dbReference type="Gene3D" id="3.40.50.300">
    <property type="entry name" value="P-loop containing nucleotide triphosphate hydrolases"/>
    <property type="match status" value="1"/>
</dbReference>
<dbReference type="EMBL" id="FZQP02004823">
    <property type="protein sequence ID" value="VVD00577.1"/>
    <property type="molecule type" value="Genomic_DNA"/>
</dbReference>
<protein>
    <submittedName>
        <fullName evidence="1">Uncharacterized protein</fullName>
    </submittedName>
</protein>
<proteinExistence type="predicted"/>
<evidence type="ECO:0000313" key="1">
    <source>
        <dbReference type="EMBL" id="VVD00577.1"/>
    </source>
</evidence>
<dbReference type="AlphaFoldDB" id="A0A5E4QRH9"/>
<keyword evidence="2" id="KW-1185">Reference proteome</keyword>
<gene>
    <name evidence="1" type="ORF">LSINAPIS_LOCUS11182</name>
</gene>
<dbReference type="Pfam" id="PF11111">
    <property type="entry name" value="CENP-M"/>
    <property type="match status" value="1"/>
</dbReference>
<dbReference type="InterPro" id="IPR020987">
    <property type="entry name" value="Centromere_Cenp-M"/>
</dbReference>
<organism evidence="1 2">
    <name type="scientific">Leptidea sinapis</name>
    <dbReference type="NCBI Taxonomy" id="189913"/>
    <lineage>
        <taxon>Eukaryota</taxon>
        <taxon>Metazoa</taxon>
        <taxon>Ecdysozoa</taxon>
        <taxon>Arthropoda</taxon>
        <taxon>Hexapoda</taxon>
        <taxon>Insecta</taxon>
        <taxon>Pterygota</taxon>
        <taxon>Neoptera</taxon>
        <taxon>Endopterygota</taxon>
        <taxon>Lepidoptera</taxon>
        <taxon>Glossata</taxon>
        <taxon>Ditrysia</taxon>
        <taxon>Papilionoidea</taxon>
        <taxon>Pieridae</taxon>
        <taxon>Dismorphiinae</taxon>
        <taxon>Leptidea</taxon>
    </lineage>
</organism>
<dbReference type="Proteomes" id="UP000324832">
    <property type="component" value="Unassembled WGS sequence"/>
</dbReference>
<evidence type="ECO:0000313" key="2">
    <source>
        <dbReference type="Proteomes" id="UP000324832"/>
    </source>
</evidence>